<evidence type="ECO:0000313" key="3">
    <source>
        <dbReference type="Proteomes" id="UP001569414"/>
    </source>
</evidence>
<reference evidence="2 3" key="1">
    <citation type="submission" date="2024-08" db="EMBL/GenBank/DDBJ databases">
        <authorList>
            <person name="Ishaq N."/>
        </authorList>
    </citation>
    <scope>NUCLEOTIDE SEQUENCE [LARGE SCALE GENOMIC DNA]</scope>
    <source>
        <strain evidence="2 3">JCM 30400</strain>
    </source>
</reference>
<organism evidence="2 3">
    <name type="scientific">Microbulbifer echini</name>
    <dbReference type="NCBI Taxonomy" id="1529067"/>
    <lineage>
        <taxon>Bacteria</taxon>
        <taxon>Pseudomonadati</taxon>
        <taxon>Pseudomonadota</taxon>
        <taxon>Gammaproteobacteria</taxon>
        <taxon>Cellvibrionales</taxon>
        <taxon>Microbulbiferaceae</taxon>
        <taxon>Microbulbifer</taxon>
    </lineage>
</organism>
<protein>
    <submittedName>
        <fullName evidence="2">Glycosyltransferase family 2 protein</fullName>
    </submittedName>
</protein>
<dbReference type="Pfam" id="PF00535">
    <property type="entry name" value="Glycos_transf_2"/>
    <property type="match status" value="1"/>
</dbReference>
<dbReference type="InterPro" id="IPR029044">
    <property type="entry name" value="Nucleotide-diphossugar_trans"/>
</dbReference>
<name>A0ABV4NIN4_9GAMM</name>
<dbReference type="PANTHER" id="PTHR10859">
    <property type="entry name" value="GLYCOSYL TRANSFERASE"/>
    <property type="match status" value="1"/>
</dbReference>
<dbReference type="RefSeq" id="WP_299584906.1">
    <property type="nucleotide sequence ID" value="NZ_JBGMEL010000002.1"/>
</dbReference>
<evidence type="ECO:0000259" key="1">
    <source>
        <dbReference type="Pfam" id="PF00535"/>
    </source>
</evidence>
<proteinExistence type="predicted"/>
<dbReference type="PANTHER" id="PTHR10859:SF91">
    <property type="entry name" value="DOLICHYL-PHOSPHATE BETA-GLUCOSYLTRANSFERASE"/>
    <property type="match status" value="1"/>
</dbReference>
<sequence length="246" mass="28372">MSKFCFVIPVYNHEGAIAETLASLDEFNLPYILIDDGCDEPCRKELQRLEQSYRPQVHLEIRNDNGGKGAAVKHGLRVARKLGYSHAIQVDADGQHSPADIPQFLDRSRQFPKALISGYPLYDKSVPRIRLWGRYLTHVWIWINTLSLDIKDSMCGLRCYPLSRTVDLLDKEYTGDRMDFDPEVIVRWYWNKGEFHQVPVKVSYPKDGISHFRGFEDNLLISAMHTRLFFGMVARALRISRMGPKA</sequence>
<accession>A0ABV4NIN4</accession>
<evidence type="ECO:0000313" key="2">
    <source>
        <dbReference type="EMBL" id="MFA0789432.1"/>
    </source>
</evidence>
<gene>
    <name evidence="2" type="ORF">ACCI51_02670</name>
</gene>
<feature type="domain" description="Glycosyltransferase 2-like" evidence="1">
    <location>
        <begin position="6"/>
        <end position="121"/>
    </location>
</feature>
<keyword evidence="3" id="KW-1185">Reference proteome</keyword>
<dbReference type="Proteomes" id="UP001569414">
    <property type="component" value="Unassembled WGS sequence"/>
</dbReference>
<dbReference type="EMBL" id="JBGMEL010000002">
    <property type="protein sequence ID" value="MFA0789432.1"/>
    <property type="molecule type" value="Genomic_DNA"/>
</dbReference>
<dbReference type="Gene3D" id="3.90.550.10">
    <property type="entry name" value="Spore Coat Polysaccharide Biosynthesis Protein SpsA, Chain A"/>
    <property type="match status" value="1"/>
</dbReference>
<comment type="caution">
    <text evidence="2">The sequence shown here is derived from an EMBL/GenBank/DDBJ whole genome shotgun (WGS) entry which is preliminary data.</text>
</comment>
<dbReference type="SUPFAM" id="SSF53448">
    <property type="entry name" value="Nucleotide-diphospho-sugar transferases"/>
    <property type="match status" value="1"/>
</dbReference>
<dbReference type="InterPro" id="IPR001173">
    <property type="entry name" value="Glyco_trans_2-like"/>
</dbReference>
<dbReference type="CDD" id="cd04179">
    <property type="entry name" value="DPM_DPG-synthase_like"/>
    <property type="match status" value="1"/>
</dbReference>